<dbReference type="GeneID" id="28543590"/>
<dbReference type="Proteomes" id="UP000032427">
    <property type="component" value="Plasmid pAWOD920"/>
</dbReference>
<feature type="signal peptide" evidence="1">
    <location>
        <begin position="1"/>
        <end position="21"/>
    </location>
</feature>
<keyword evidence="3" id="KW-1185">Reference proteome</keyword>
<dbReference type="EMBL" id="LN554848">
    <property type="protein sequence ID" value="CED57946.1"/>
    <property type="molecule type" value="Genomic_DNA"/>
</dbReference>
<keyword evidence="1" id="KW-0732">Signal</keyword>
<sequence length="457" mass="49710">MRLFKTSLLSLFIALSTPSIAGVNQDLTRFFDDLDYATNTTNGSAYKGQAANHYSGGSAYIRTPITQSQLAAFTPPSIAAGCGGIDLYSGGFSHINSDELVKMGKNIVSSAIPFAVDLALQTWAPQIKNIKDRLEQIAKEINALSVNSCEAAQVGVASLAGFADIGEKKYICATMATQNNRFADWAGAKNGCDTAETNRQVANATKDNAMKNLIAANRNIIWYSILANDFLSRDPELAEFFMSLSGTIIYDGNLTAHRKPSLLTGNNNMVKVMLEGGTVQAYRCDDRGKEKCLSPTLRNITFDKQNTFKTKIINTLNEIVTKYQTDTPLTVEQQSFLEAVSLPVLKMMSTTMSSGMAPQTSAYASVIASDLITDYLMQSLAIIKASMQTNGNDPKDLDSLYAAIDEASKTLSQSRLHALQTLDAEQSVIRSMMDIEKRIEGSFSSQTRANLLFDGNE</sequence>
<reference evidence="3" key="1">
    <citation type="submission" date="2014-09" db="EMBL/GenBank/DDBJ databases">
        <authorList>
            <person name="Hjerde E."/>
        </authorList>
    </citation>
    <scope>NUCLEOTIDE SEQUENCE [LARGE SCALE GENOMIC DNA]</scope>
    <source>
        <strain evidence="3">06/09/139</strain>
        <plasmid evidence="3">pAWOD920</plasmid>
    </source>
</reference>
<organism evidence="2 3">
    <name type="scientific">Aliivibrio wodanis</name>
    <dbReference type="NCBI Taxonomy" id="80852"/>
    <lineage>
        <taxon>Bacteria</taxon>
        <taxon>Pseudomonadati</taxon>
        <taxon>Pseudomonadota</taxon>
        <taxon>Gammaproteobacteria</taxon>
        <taxon>Vibrionales</taxon>
        <taxon>Vibrionaceae</taxon>
        <taxon>Aliivibrio</taxon>
    </lineage>
</organism>
<dbReference type="AlphaFoldDB" id="A0A090I8I9"/>
<proteinExistence type="predicted"/>
<dbReference type="PATRIC" id="fig|80852.17.peg.4179"/>
<dbReference type="InterPro" id="IPR010927">
    <property type="entry name" value="T4SS_TraH"/>
</dbReference>
<geneLocation type="plasmid" evidence="2 3">
    <name>pAWOD920</name>
</geneLocation>
<dbReference type="OrthoDB" id="9797479at2"/>
<feature type="chain" id="PRO_5001857199" evidence="1">
    <location>
        <begin position="22"/>
        <end position="457"/>
    </location>
</feature>
<evidence type="ECO:0000256" key="1">
    <source>
        <dbReference type="SAM" id="SignalP"/>
    </source>
</evidence>
<accession>A0A090I8I9</accession>
<keyword evidence="2" id="KW-0614">Plasmid</keyword>
<protein>
    <submittedName>
        <fullName evidence="2">Conjugative transfer protein TraH</fullName>
    </submittedName>
</protein>
<dbReference type="KEGG" id="awd:AWOD_p920_20"/>
<evidence type="ECO:0000313" key="3">
    <source>
        <dbReference type="Proteomes" id="UP000032427"/>
    </source>
</evidence>
<name>A0A090I8I9_9GAMM</name>
<dbReference type="Pfam" id="PF06122">
    <property type="entry name" value="TraH"/>
    <property type="match status" value="1"/>
</dbReference>
<evidence type="ECO:0000313" key="2">
    <source>
        <dbReference type="EMBL" id="CED57946.1"/>
    </source>
</evidence>
<dbReference type="HOGENOM" id="CLU_038342_1_1_6"/>
<gene>
    <name evidence="2" type="primary">traH</name>
    <name evidence="2" type="ORF">AWOD_p920_20</name>
</gene>